<dbReference type="AlphaFoldDB" id="A0A832XH43"/>
<dbReference type="Proteomes" id="UP000646946">
    <property type="component" value="Unassembled WGS sequence"/>
</dbReference>
<proteinExistence type="predicted"/>
<name>A0A832XH43_9ARCH</name>
<organism evidence="1 2">
    <name type="scientific">Candidatus Naiadarchaeum limnaeum</name>
    <dbReference type="NCBI Taxonomy" id="2756139"/>
    <lineage>
        <taxon>Archaea</taxon>
        <taxon>Candidatus Undinarchaeota</taxon>
        <taxon>Candidatus Undinarchaeia</taxon>
        <taxon>Candidatus Naiadarchaeales</taxon>
        <taxon>Candidatus Naiadarchaeaceae</taxon>
        <taxon>Candidatus Naiadarchaeum</taxon>
    </lineage>
</organism>
<accession>A0A832XH43</accession>
<keyword evidence="2" id="KW-1185">Reference proteome</keyword>
<protein>
    <submittedName>
        <fullName evidence="1">Uncharacterized protein</fullName>
    </submittedName>
</protein>
<reference evidence="1 2" key="1">
    <citation type="journal article" name="Nat. Commun.">
        <title>Undinarchaeota illuminate DPANN phylogeny and the impact of gene transfer on archaeal evolution.</title>
        <authorList>
            <person name="Dombrowski N."/>
            <person name="Williams T.A."/>
            <person name="Sun J."/>
            <person name="Woodcroft B.J."/>
            <person name="Lee J.H."/>
            <person name="Minh B.Q."/>
            <person name="Rinke C."/>
            <person name="Spang A."/>
        </authorList>
    </citation>
    <scope>NUCLEOTIDE SEQUENCE [LARGE SCALE GENOMIC DNA]</scope>
    <source>
        <strain evidence="1">MAG_bin1129</strain>
    </source>
</reference>
<evidence type="ECO:0000313" key="1">
    <source>
        <dbReference type="EMBL" id="HIK00999.1"/>
    </source>
</evidence>
<gene>
    <name evidence="1" type="ORF">H1016_05705</name>
</gene>
<dbReference type="EMBL" id="DVAB01000052">
    <property type="protein sequence ID" value="HIK00999.1"/>
    <property type="molecule type" value="Genomic_DNA"/>
</dbReference>
<evidence type="ECO:0000313" key="2">
    <source>
        <dbReference type="Proteomes" id="UP000646946"/>
    </source>
</evidence>
<comment type="caution">
    <text evidence="1">The sequence shown here is derived from an EMBL/GenBank/DDBJ whole genome shotgun (WGS) entry which is preliminary data.</text>
</comment>
<sequence length="186" mass="21493">MANVDEEFLKFLEERNRAELKKLVEKPQFIFILEERPITTVKAVNMLQDDHTGVLLLSTKMPKELGEFERLDLYYYLCEDIPSDSALKKVALLFGNFNVIARRILDFSGHYEKAIIVFGDIESMLKHRKAQDIEKLLNILYENIAVKNIKIFVPIKPDTLTEETGFTPRMFGRLERSLGAVVIGEK</sequence>